<dbReference type="PANTHER" id="PTHR30126">
    <property type="entry name" value="HTH-TYPE TRANSCRIPTIONAL REGULATOR"/>
    <property type="match status" value="1"/>
</dbReference>
<proteinExistence type="inferred from homology"/>
<evidence type="ECO:0000256" key="3">
    <source>
        <dbReference type="ARBA" id="ARBA00023163"/>
    </source>
</evidence>
<gene>
    <name evidence="5" type="ordered locus">F7308_1891</name>
</gene>
<dbReference type="InterPro" id="IPR036388">
    <property type="entry name" value="WH-like_DNA-bd_sf"/>
</dbReference>
<accession>A0ABN3ZQJ6</accession>
<sequence length="318" mass="36880">MSLETLDKSIIEAMRYFVSVVELGTLTAVKDLYKIEINTLKSKLRQLEDYIGVNLLVNNKNRITITNKGMIFYQKCNKILFDLEAMIVNVRDRGVNFSESLSVIGTDNFIELFISYLLPKLGEYLDKYTFNFDSYTLSQYEYINQLDNYDIALIRSDYIDKIDQNKWIVCNYIEHQSNDFRAYASETFLKENDLSSLEKILEAPFIARKESFENLRISYDKGDKQRDDIVLKNIKFVVENDRTIVRLIKKNMGIGILDNSVLAAMDLEYINIKPVDGAYSKLKFPDQCVIVSKYLPSSLIKIIRGNIKFNLNALKVMS</sequence>
<name>A0ABN3ZQJ6_FRAST</name>
<evidence type="ECO:0000313" key="5">
    <source>
        <dbReference type="EMBL" id="AEI36815.1"/>
    </source>
</evidence>
<keyword evidence="2" id="KW-0805">Transcription regulation</keyword>
<evidence type="ECO:0000259" key="4">
    <source>
        <dbReference type="Pfam" id="PF00126"/>
    </source>
</evidence>
<reference evidence="5" key="1">
    <citation type="submission" date="2011-05" db="EMBL/GenBank/DDBJ databases">
        <authorList>
            <person name="Kuske C.R."/>
            <person name="Challacombe J.F."/>
            <person name="Siddaramappa S."/>
            <person name="Petersen J.M."/>
            <person name="Bruce D.C."/>
        </authorList>
    </citation>
    <scope>NUCLEOTIDE SEQUENCE</scope>
    <source>
        <strain evidence="5">TX077308</strain>
    </source>
</reference>
<dbReference type="PANTHER" id="PTHR30126:SF84">
    <property type="entry name" value="HTH-TYPE TRANSCRIPTIONAL REGULATOR PTXR"/>
    <property type="match status" value="1"/>
</dbReference>
<dbReference type="EMBL" id="CP002872">
    <property type="protein sequence ID" value="AEI36815.1"/>
    <property type="molecule type" value="Genomic_DNA"/>
</dbReference>
<dbReference type="Proteomes" id="UP000000490">
    <property type="component" value="Chromosome"/>
</dbReference>
<dbReference type="Gene3D" id="1.10.10.10">
    <property type="entry name" value="Winged helix-like DNA-binding domain superfamily/Winged helix DNA-binding domain"/>
    <property type="match status" value="1"/>
</dbReference>
<evidence type="ECO:0000256" key="1">
    <source>
        <dbReference type="ARBA" id="ARBA00009437"/>
    </source>
</evidence>
<evidence type="ECO:0000313" key="6">
    <source>
        <dbReference type="Proteomes" id="UP000000490"/>
    </source>
</evidence>
<dbReference type="SUPFAM" id="SSF46785">
    <property type="entry name" value="Winged helix' DNA-binding domain"/>
    <property type="match status" value="1"/>
</dbReference>
<keyword evidence="6" id="KW-1185">Reference proteome</keyword>
<protein>
    <submittedName>
        <fullName evidence="5">LysR family transcriptional regulator</fullName>
    </submittedName>
</protein>
<comment type="similarity">
    <text evidence="1">Belongs to the LysR transcriptional regulatory family.</text>
</comment>
<feature type="domain" description="HTH lysR-type" evidence="4">
    <location>
        <begin position="12"/>
        <end position="69"/>
    </location>
</feature>
<evidence type="ECO:0000256" key="2">
    <source>
        <dbReference type="ARBA" id="ARBA00023015"/>
    </source>
</evidence>
<keyword evidence="3" id="KW-0804">Transcription</keyword>
<dbReference type="InterPro" id="IPR000847">
    <property type="entry name" value="LysR_HTH_N"/>
</dbReference>
<dbReference type="InterPro" id="IPR036390">
    <property type="entry name" value="WH_DNA-bd_sf"/>
</dbReference>
<organism evidence="5 6">
    <name type="scientific">Francisella salina</name>
    <dbReference type="NCBI Taxonomy" id="573569"/>
    <lineage>
        <taxon>Bacteria</taxon>
        <taxon>Pseudomonadati</taxon>
        <taxon>Pseudomonadota</taxon>
        <taxon>Gammaproteobacteria</taxon>
        <taxon>Thiotrichales</taxon>
        <taxon>Francisellaceae</taxon>
        <taxon>Francisella</taxon>
    </lineage>
</organism>
<dbReference type="Pfam" id="PF00126">
    <property type="entry name" value="HTH_1"/>
    <property type="match status" value="1"/>
</dbReference>
<dbReference type="RefSeq" id="WP_013923642.1">
    <property type="nucleotide sequence ID" value="NC_015696.1"/>
</dbReference>